<evidence type="ECO:0000313" key="2">
    <source>
        <dbReference type="EMBL" id="WOL03040.1"/>
    </source>
</evidence>
<protein>
    <submittedName>
        <fullName evidence="2">Uncharacterized protein</fullName>
    </submittedName>
</protein>
<dbReference type="Proteomes" id="UP001327560">
    <property type="component" value="Chromosome 4"/>
</dbReference>
<keyword evidence="1" id="KW-0812">Transmembrane</keyword>
<sequence length="229" mass="26647">MEAVRQQKLQASMRVVLSQLLLLLFTFFIIIFCCYYSCIHLMLDQSISITSIFHHVDLDRFINRRAMFLFCNAILLFIARDSGLLLFFAPAADVEFSHQKATRERESRSRRRDRRGSKRHVVELCDLAALKNDGSSGEERTHDRISKPCEVVEKTTIPVERAVSLDLVAVERVDDGQNYALEHELDELHKKIEEFIHKMKIQRKMEAFEEINQTANASYVHADMPLMCR</sequence>
<proteinExistence type="predicted"/>
<organism evidence="2 3">
    <name type="scientific">Canna indica</name>
    <name type="common">Indian-shot</name>
    <dbReference type="NCBI Taxonomy" id="4628"/>
    <lineage>
        <taxon>Eukaryota</taxon>
        <taxon>Viridiplantae</taxon>
        <taxon>Streptophyta</taxon>
        <taxon>Embryophyta</taxon>
        <taxon>Tracheophyta</taxon>
        <taxon>Spermatophyta</taxon>
        <taxon>Magnoliopsida</taxon>
        <taxon>Liliopsida</taxon>
        <taxon>Zingiberales</taxon>
        <taxon>Cannaceae</taxon>
        <taxon>Canna</taxon>
    </lineage>
</organism>
<keyword evidence="1" id="KW-1133">Transmembrane helix</keyword>
<feature type="transmembrane region" description="Helical" evidence="1">
    <location>
        <begin position="62"/>
        <end position="79"/>
    </location>
</feature>
<dbReference type="EMBL" id="CP136893">
    <property type="protein sequence ID" value="WOL03040.1"/>
    <property type="molecule type" value="Genomic_DNA"/>
</dbReference>
<evidence type="ECO:0000256" key="1">
    <source>
        <dbReference type="SAM" id="Phobius"/>
    </source>
</evidence>
<reference evidence="2 3" key="1">
    <citation type="submission" date="2023-10" db="EMBL/GenBank/DDBJ databases">
        <title>Chromosome-scale genome assembly provides insights into flower coloration mechanisms of Canna indica.</title>
        <authorList>
            <person name="Li C."/>
        </authorList>
    </citation>
    <scope>NUCLEOTIDE SEQUENCE [LARGE SCALE GENOMIC DNA]</scope>
    <source>
        <tissue evidence="2">Flower</tissue>
    </source>
</reference>
<evidence type="ECO:0000313" key="3">
    <source>
        <dbReference type="Proteomes" id="UP001327560"/>
    </source>
</evidence>
<dbReference type="AlphaFoldDB" id="A0AAQ3K6Y9"/>
<dbReference type="PANTHER" id="PTHR34947">
    <property type="entry name" value="TRANSMEMBRANE PROTEIN"/>
    <property type="match status" value="1"/>
</dbReference>
<feature type="transmembrane region" description="Helical" evidence="1">
    <location>
        <begin position="20"/>
        <end position="42"/>
    </location>
</feature>
<keyword evidence="1" id="KW-0472">Membrane</keyword>
<dbReference type="PANTHER" id="PTHR34947:SF3">
    <property type="entry name" value="TRANSMEMBRANE PROTEIN"/>
    <property type="match status" value="1"/>
</dbReference>
<keyword evidence="3" id="KW-1185">Reference proteome</keyword>
<accession>A0AAQ3K6Y9</accession>
<gene>
    <name evidence="2" type="ORF">Cni_G11760</name>
</gene>
<name>A0AAQ3K6Y9_9LILI</name>